<dbReference type="PANTHER" id="PTHR31272:SF4">
    <property type="entry name" value="CYTOCHROME C-TYPE BIOGENESIS PROTEIN HI_1454-RELATED"/>
    <property type="match status" value="1"/>
</dbReference>
<dbReference type="PANTHER" id="PTHR31272">
    <property type="entry name" value="CYTOCHROME C-TYPE BIOGENESIS PROTEIN HI_1454-RELATED"/>
    <property type="match status" value="1"/>
</dbReference>
<sequence length="124" mass="14004">MRDTRLTYKHKRTGFIGSSFVGMGYAAGWTPCAGSILATVLAMGVSNPKQSIMYMVAYVFGFAIPFFIMSFFIGRMKWVKRYNRLIIKVGGYSMIVMGVLLFFGWMTQRTSFLSTQFFGGFTGF</sequence>
<feature type="transmembrane region" description="Helical" evidence="1">
    <location>
        <begin position="51"/>
        <end position="73"/>
    </location>
</feature>
<accession>A0ABV6LSS3</accession>
<evidence type="ECO:0000256" key="1">
    <source>
        <dbReference type="SAM" id="Phobius"/>
    </source>
</evidence>
<name>A0ABV6LSS3_9BACI</name>
<dbReference type="Proteomes" id="UP001589836">
    <property type="component" value="Unassembled WGS sequence"/>
</dbReference>
<dbReference type="InterPro" id="IPR039447">
    <property type="entry name" value="UreH-like_TM_dom"/>
</dbReference>
<dbReference type="Pfam" id="PF13386">
    <property type="entry name" value="DsbD_2"/>
    <property type="match status" value="1"/>
</dbReference>
<proteinExistence type="predicted"/>
<reference evidence="3 4" key="1">
    <citation type="submission" date="2024-09" db="EMBL/GenBank/DDBJ databases">
        <authorList>
            <person name="Sun Q."/>
            <person name="Mori K."/>
        </authorList>
    </citation>
    <scope>NUCLEOTIDE SEQUENCE [LARGE SCALE GENOMIC DNA]</scope>
    <source>
        <strain evidence="3 4">NCAIM B.02529</strain>
    </source>
</reference>
<keyword evidence="1" id="KW-0812">Transmembrane</keyword>
<organism evidence="3 4">
    <name type="scientific">Pontibacillus salicampi</name>
    <dbReference type="NCBI Taxonomy" id="1449801"/>
    <lineage>
        <taxon>Bacteria</taxon>
        <taxon>Bacillati</taxon>
        <taxon>Bacillota</taxon>
        <taxon>Bacilli</taxon>
        <taxon>Bacillales</taxon>
        <taxon>Bacillaceae</taxon>
        <taxon>Pontibacillus</taxon>
    </lineage>
</organism>
<gene>
    <name evidence="3" type="ORF">ACFFGV_17795</name>
</gene>
<protein>
    <submittedName>
        <fullName evidence="3">Cytochrome c biogenesis protein CcdA</fullName>
    </submittedName>
</protein>
<feature type="transmembrane region" description="Helical" evidence="1">
    <location>
        <begin position="85"/>
        <end position="106"/>
    </location>
</feature>
<keyword evidence="1" id="KW-1133">Transmembrane helix</keyword>
<dbReference type="EMBL" id="JBHLTP010000013">
    <property type="protein sequence ID" value="MFC0525440.1"/>
    <property type="molecule type" value="Genomic_DNA"/>
</dbReference>
<evidence type="ECO:0000313" key="4">
    <source>
        <dbReference type="Proteomes" id="UP001589836"/>
    </source>
</evidence>
<feature type="domain" description="Urease accessory protein UreH-like transmembrane" evidence="2">
    <location>
        <begin position="17"/>
        <end position="100"/>
    </location>
</feature>
<evidence type="ECO:0000259" key="2">
    <source>
        <dbReference type="Pfam" id="PF13386"/>
    </source>
</evidence>
<keyword evidence="1" id="KW-0472">Membrane</keyword>
<dbReference type="InterPro" id="IPR051790">
    <property type="entry name" value="Cytochrome_c-biogenesis_DsbD"/>
</dbReference>
<comment type="caution">
    <text evidence="3">The sequence shown here is derived from an EMBL/GenBank/DDBJ whole genome shotgun (WGS) entry which is preliminary data.</text>
</comment>
<feature type="transmembrane region" description="Helical" evidence="1">
    <location>
        <begin position="20"/>
        <end position="45"/>
    </location>
</feature>
<evidence type="ECO:0000313" key="3">
    <source>
        <dbReference type="EMBL" id="MFC0525440.1"/>
    </source>
</evidence>
<keyword evidence="4" id="KW-1185">Reference proteome</keyword>